<proteinExistence type="predicted"/>
<dbReference type="SUPFAM" id="SSF69318">
    <property type="entry name" value="Integrin alpha N-terminal domain"/>
    <property type="match status" value="1"/>
</dbReference>
<dbReference type="Pfam" id="PF03534">
    <property type="entry name" value="SpvB"/>
    <property type="match status" value="1"/>
</dbReference>
<keyword evidence="9" id="KW-1185">Reference proteome</keyword>
<dbReference type="GO" id="GO:0005576">
    <property type="term" value="C:extracellular region"/>
    <property type="evidence" value="ECO:0007669"/>
    <property type="project" value="UniProtKB-SubCell"/>
</dbReference>
<dbReference type="InterPro" id="IPR003284">
    <property type="entry name" value="Sal_SpvB"/>
</dbReference>
<dbReference type="Pfam" id="PF13517">
    <property type="entry name" value="FG-GAP_3"/>
    <property type="match status" value="1"/>
</dbReference>
<dbReference type="InterPro" id="IPR050708">
    <property type="entry name" value="T6SS_VgrG/RHS"/>
</dbReference>
<feature type="compositionally biased region" description="Polar residues" evidence="5">
    <location>
        <begin position="2438"/>
        <end position="2450"/>
    </location>
</feature>
<feature type="compositionally biased region" description="Basic and acidic residues" evidence="5">
    <location>
        <begin position="2408"/>
        <end position="2433"/>
    </location>
</feature>
<dbReference type="PANTHER" id="PTHR32305:SF15">
    <property type="entry name" value="PROTEIN RHSA-RELATED"/>
    <property type="match status" value="1"/>
</dbReference>
<evidence type="ECO:0000313" key="9">
    <source>
        <dbReference type="Proteomes" id="UP000094412"/>
    </source>
</evidence>
<keyword evidence="4" id="KW-0843">Virulence</keyword>
<dbReference type="GO" id="GO:0005737">
    <property type="term" value="C:cytoplasm"/>
    <property type="evidence" value="ECO:0007669"/>
    <property type="project" value="InterPro"/>
</dbReference>
<dbReference type="Gene3D" id="2.180.10.10">
    <property type="entry name" value="RHS repeat-associated core"/>
    <property type="match status" value="1"/>
</dbReference>
<evidence type="ECO:0000259" key="6">
    <source>
        <dbReference type="Pfam" id="PF12255"/>
    </source>
</evidence>
<dbReference type="Pfam" id="PF12256">
    <property type="entry name" value="TcdB_toxin_midN"/>
    <property type="match status" value="1"/>
</dbReference>
<keyword evidence="2" id="KW-0964">Secreted</keyword>
<name>A0A1C2E0U4_9HYPH</name>
<sequence>MSGEKSPAATPFEAVVPPAITLPKGGGAVRGIGEKFAANPVTGIGAMSVPIATSPGRTGFGPSLSLSYDSSSGNGPFGFGWSLSLPSITRKTDKGLPRYLDGHDNTKDSDIFLLSGAEDLVAAYQQDMAGRWSRDQQGHILLDDQEIDGYRVRRYRPRIEGQFARIERWTLLSDQQDVHWRSITRDNILTLYGRDANSRIFDPENGARIFSWLICETRDDKGNAVLYRYKAEDGERVDYGRTCERNRGRPNDRRRTANRYLKHIYYGNRVPLLEEEGRRPRFLDKAKIDDLIAQGGFLFEMVFDYGEHDGDAPKPDDAGTWDYRADAFSSYRPGFELRTTRLCRRALMFHHFPEDDEVGRNCLVRSTDLGHDGQHGPDVISGPVYAFLTSVRQMSYRRNATGYDRRGTPPVTFEYTQPVVEETVHDIDAKSLENLPNGLDTASYRWLDLHGEGIPGILTEQAAGWFYKRNLSPLGWRQPAFAPSELVAQKPNLSLVGDAAEFMDLAGDGQPDLVVLDGPVPGFYEHDEDESWLPFRPFSSSVRRTVHDPNTRLIDLDGDGHADILITEDDTFVWHLSLGEDGFGAAERSWQGRDEELGPQLVFSDASQSIYLADMSGDGLTDLVRIRSGEVCYWPNLGYSRFGAKVTMERSPDFDSLDQFRQSRVRLADIDGSGTTDIIYLHREGVRLYFNLSGNGWSLPQTVAAFPRIDDLVSVVPIDLFGNGTACLVWSSPHLGDGGGVQMRYVDLMGGRKPHLLVRVANNLGAETRIDYASSTKFYLQDRLNGTPWVTRLSFPVHVVEKVTITDKWRNTSFASAYSYHHGYFDGDEREFRGFGRVEQVDTESYGEFTAGNATSPYITEDRALHQPPVKTVTWYHTGAFLDRERILTQFAHEYFPNWLRAPLPAGFAEKSLPAPDLGNEELSTVEWREALRACKGFVLRQEVYELDLDALERPGDPRHIPVKLFSTAYHNCRISRLQPHEANAYAVFLVTESEAVTYHYELPLMPAGVRPDPRVAHTLNLRHDGYGNVLQTVDIVYPRVGLFEEDALNAGTLAAIRSVQKQRHLVYKETRYTKDHLDIDAQRLRVPCETMTYELAIPDGRGGDYLTIGELAKWALSTYYPPTVPVADVVAVADIPYHSIPDGVSWQKRLIEHQRTLYFSADLANPAPFGEPGPLGLVFEHYQLALTDSLLEAVFKNADGTGKLDQVIDGPRNARDLLDNPGTSGYLSGAALAVRFASIPPAQLAGQYWVRSGIAGFAGDAATHFYLPVRYADAFGNVTSVTYDGCDLFVAASTDALDNTARVARFDYRVLAPREMRDVNDNLSEVFFDVLGFPTAMALKGKGDEADDLSGFDASVANLARAQPPLMALRAFFDGVNLDEAQARDWLANATVRHIYDFGEIEQLLADGTRTTQWAEHPACACTILREQHVRELAAGAASPLQVALEYSDGLGTAIVRKIQAEPEVAGQPLRWVATGKVIFNNKGNPVKQYEPYFSAAAIGHRFEEPEAAGVATVVYYDAIGRIVRREMPDGSFERDEFSPWHVRSFDRNDTVLEPGNSWYARKTAGAATAEEKRAAQLATDHAGTPTLTVLDSLGRAVIAIAHNRVKTGAGAVEDRMYPTFTRLDAEGKALWIRDARGNLAMQYILPAAPDGQVDNPTNFAPGYDIAGNLLFEHNADAGDRWTLNDAAGKPMVAWDSRGHMFHVAYDPLHRPAASYVKGADPADQNKVVQFERVLYGDTPGNGLPDTPANDQTRKLNLRGRVYRHYDKAGLGTSAGTIPATGDAEAFDFKGNALRSTRQLLQDYKQFPDWSRAPPLNAEIFSQSTRYDALNRQVQHVAPYSNRPGATLDVIRPGYNAANLLERVDVWLELAGEPPNLLDPATATLHAVANIDYNAKGQRILAEQNEAEHRIVIRYTYEPDTFRLSRLESMRPGHQQADRRMLQDLLYSYDPVGNITAIRDDAQQTVFFDNSTIAPSNAYIYDPLYRLIRAEGREHAAQNNAQRDAASFAPVVGIPFPNSPEALQRYSEDYEYDPVGNIMSLRHAGGAILRWTRRYQYTPAGNRLVATRLPADPDNLPDYPAAPGYTARYGYDARGNMTSMPHLSVMEWDFQDQLSATQRRLNNGGAAEKTWYVYDATGERVRKITDAANGKPREERIYLGNIEIYRAYEADGQTVKLERETLHVMDDKRRVALVETRTRLAGADPAPRQLIRFQLGNHLGSAVLEVDGEAQVISYEEYHPYGTTAYQSARSQAETPKRYRFTGKERDEETALCCHGERYYSPWMGRWISCDPIGISGGLNLYLYAGACPTCFVDPSGLDPQHPEDTDIHQIWREGPPAQNTSTDKRATMSGPPPSQPPGSAPPTSSQPPSSQPPSSQPPSDEPDDFDADPSRKGEGYKRGQGQQRQRSIEDRIKRLQEGRPSTKGEDSDWAKRPKQSGIQSGKKTQQNADFERRPGTRRKKDSLPQPDARTAPHNQPKPLLPRRPTPLEPPKQDVLKPDPAPLPPSTPAHPTPVSPQPALPHPAEQRTPSGLTPEQLRRLEEADKPLEQGAIDWVAMLTLGFIVSRALGPSLRLGTAGATTGAATGGGTLMPAFP</sequence>
<feature type="compositionally biased region" description="Pro residues" evidence="5">
    <location>
        <begin position="2480"/>
        <end position="2491"/>
    </location>
</feature>
<evidence type="ECO:0000256" key="3">
    <source>
        <dbReference type="ARBA" id="ARBA00022729"/>
    </source>
</evidence>
<feature type="domain" description="Insecticide toxin TcdB middle/N-terminal" evidence="7">
    <location>
        <begin position="714"/>
        <end position="845"/>
    </location>
</feature>
<comment type="subcellular location">
    <subcellularLocation>
        <location evidence="1">Secreted</location>
    </subcellularLocation>
</comment>
<evidence type="ECO:0000259" key="7">
    <source>
        <dbReference type="Pfam" id="PF12256"/>
    </source>
</evidence>
<feature type="region of interest" description="Disordered" evidence="5">
    <location>
        <begin position="2335"/>
        <end position="2544"/>
    </location>
</feature>
<evidence type="ECO:0000256" key="5">
    <source>
        <dbReference type="SAM" id="MobiDB-lite"/>
    </source>
</evidence>
<keyword evidence="3" id="KW-0732">Signal</keyword>
<dbReference type="InterPro" id="IPR028994">
    <property type="entry name" value="Integrin_alpha_N"/>
</dbReference>
<dbReference type="InterPro" id="IPR022044">
    <property type="entry name" value="TcdB_toxin_mid/C"/>
</dbReference>
<evidence type="ECO:0000313" key="8">
    <source>
        <dbReference type="EMBL" id="OCX20609.1"/>
    </source>
</evidence>
<accession>A0A1C2E0U4</accession>
<dbReference type="InterPro" id="IPR013517">
    <property type="entry name" value="FG-GAP"/>
</dbReference>
<dbReference type="Proteomes" id="UP000094412">
    <property type="component" value="Unassembled WGS sequence"/>
</dbReference>
<reference evidence="8 9" key="1">
    <citation type="submission" date="2016-08" db="EMBL/GenBank/DDBJ databases">
        <title>Whole genome sequence of Mesorhizobium sp. strain UASWS1009 isolated from industrial sewage.</title>
        <authorList>
            <person name="Crovadore J."/>
            <person name="Calmin G."/>
            <person name="Chablais R."/>
            <person name="Cochard B."/>
            <person name="Lefort F."/>
        </authorList>
    </citation>
    <scope>NUCLEOTIDE SEQUENCE [LARGE SCALE GENOMIC DNA]</scope>
    <source>
        <strain evidence="8 9">UASWS1009</strain>
    </source>
</reference>
<feature type="compositionally biased region" description="Pro residues" evidence="5">
    <location>
        <begin position="2500"/>
        <end position="2522"/>
    </location>
</feature>
<comment type="caution">
    <text evidence="8">The sequence shown here is derived from an EMBL/GenBank/DDBJ whole genome shotgun (WGS) entry which is preliminary data.</text>
</comment>
<feature type="compositionally biased region" description="Basic and acidic residues" evidence="5">
    <location>
        <begin position="2390"/>
        <end position="2399"/>
    </location>
</feature>
<dbReference type="RefSeq" id="WP_065997441.1">
    <property type="nucleotide sequence ID" value="NZ_MDEO01000029.1"/>
</dbReference>
<dbReference type="PANTHER" id="PTHR32305">
    <property type="match status" value="1"/>
</dbReference>
<evidence type="ECO:0000256" key="1">
    <source>
        <dbReference type="ARBA" id="ARBA00004613"/>
    </source>
</evidence>
<evidence type="ECO:0000256" key="2">
    <source>
        <dbReference type="ARBA" id="ARBA00022525"/>
    </source>
</evidence>
<feature type="domain" description="Insecticide toxin TcdB middle/C-terminal" evidence="6">
    <location>
        <begin position="931"/>
        <end position="1075"/>
    </location>
</feature>
<dbReference type="Pfam" id="PF12255">
    <property type="entry name" value="TcdB_toxin_midC"/>
    <property type="match status" value="1"/>
</dbReference>
<dbReference type="OrthoDB" id="6057489at2"/>
<protein>
    <recommendedName>
        <fullName evidence="10">Toxin</fullName>
    </recommendedName>
</protein>
<evidence type="ECO:0008006" key="10">
    <source>
        <dbReference type="Google" id="ProtNLM"/>
    </source>
</evidence>
<gene>
    <name evidence="8" type="ORF">QV13_07935</name>
</gene>
<evidence type="ECO:0000256" key="4">
    <source>
        <dbReference type="ARBA" id="ARBA00023026"/>
    </source>
</evidence>
<dbReference type="InterPro" id="IPR022385">
    <property type="entry name" value="Rhs_assc_core"/>
</dbReference>
<dbReference type="EMBL" id="MDEO01000029">
    <property type="protein sequence ID" value="OCX20609.1"/>
    <property type="molecule type" value="Genomic_DNA"/>
</dbReference>
<organism evidence="8 9">
    <name type="scientific">Mesorhizobium hungaricum</name>
    <dbReference type="NCBI Taxonomy" id="1566387"/>
    <lineage>
        <taxon>Bacteria</taxon>
        <taxon>Pseudomonadati</taxon>
        <taxon>Pseudomonadota</taxon>
        <taxon>Alphaproteobacteria</taxon>
        <taxon>Hyphomicrobiales</taxon>
        <taxon>Phyllobacteriaceae</taxon>
        <taxon>Mesorhizobium</taxon>
    </lineage>
</organism>
<dbReference type="STRING" id="1566387.QV13_07935"/>
<feature type="compositionally biased region" description="Pro residues" evidence="5">
    <location>
        <begin position="2352"/>
        <end position="2362"/>
    </location>
</feature>
<dbReference type="NCBIfam" id="TIGR03696">
    <property type="entry name" value="Rhs_assc_core"/>
    <property type="match status" value="1"/>
</dbReference>
<dbReference type="InterPro" id="IPR022045">
    <property type="entry name" value="TcdB_toxin_mid/N"/>
</dbReference>